<reference evidence="5" key="2">
    <citation type="submission" date="2021-12" db="EMBL/GenBank/DDBJ databases">
        <title>Resequencing data analysis of finger millet.</title>
        <authorList>
            <person name="Hatakeyama M."/>
            <person name="Aluri S."/>
            <person name="Balachadran M.T."/>
            <person name="Sivarajan S.R."/>
            <person name="Poveda L."/>
            <person name="Shimizu-Inatsugi R."/>
            <person name="Schlapbach R."/>
            <person name="Sreeman S.M."/>
            <person name="Shimizu K.K."/>
        </authorList>
    </citation>
    <scope>NUCLEOTIDE SEQUENCE</scope>
</reference>
<feature type="domain" description="Non-haem dioxygenase N-terminal" evidence="4">
    <location>
        <begin position="44"/>
        <end position="78"/>
    </location>
</feature>
<gene>
    <name evidence="5" type="primary">gb17812</name>
    <name evidence="5" type="ORF">PR202_gb17812</name>
</gene>
<dbReference type="EMBL" id="BQKI01000081">
    <property type="protein sequence ID" value="GJN29576.1"/>
    <property type="molecule type" value="Genomic_DNA"/>
</dbReference>
<reference evidence="5" key="1">
    <citation type="journal article" date="2018" name="DNA Res.">
        <title>Multiple hybrid de novo genome assembly of finger millet, an orphan allotetraploid crop.</title>
        <authorList>
            <person name="Hatakeyama M."/>
            <person name="Aluri S."/>
            <person name="Balachadran M.T."/>
            <person name="Sivarajan S.R."/>
            <person name="Patrignani A."/>
            <person name="Gruter S."/>
            <person name="Poveda L."/>
            <person name="Shimizu-Inatsugi R."/>
            <person name="Baeten J."/>
            <person name="Francoijs K.J."/>
            <person name="Nataraja K.N."/>
            <person name="Reddy Y.A.N."/>
            <person name="Phadnis S."/>
            <person name="Ravikumar R.L."/>
            <person name="Schlapbach R."/>
            <person name="Sreeman S.M."/>
            <person name="Shimizu K.K."/>
        </authorList>
    </citation>
    <scope>NUCLEOTIDE SEQUENCE</scope>
</reference>
<keyword evidence="3" id="KW-0408">Iron</keyword>
<dbReference type="GO" id="GO:0016491">
    <property type="term" value="F:oxidoreductase activity"/>
    <property type="evidence" value="ECO:0007669"/>
    <property type="project" value="UniProtKB-KW"/>
</dbReference>
<keyword evidence="1" id="KW-0479">Metal-binding</keyword>
<keyword evidence="6" id="KW-1185">Reference proteome</keyword>
<name>A0AAV5F422_ELECO</name>
<accession>A0AAV5F422</accession>
<dbReference type="AlphaFoldDB" id="A0AAV5F422"/>
<dbReference type="Gene3D" id="2.60.120.330">
    <property type="entry name" value="B-lactam Antibiotic, Isopenicillin N Synthase, Chain"/>
    <property type="match status" value="1"/>
</dbReference>
<protein>
    <recommendedName>
        <fullName evidence="4">Non-haem dioxygenase N-terminal domain-containing protein</fullName>
    </recommendedName>
</protein>
<dbReference type="GO" id="GO:0046872">
    <property type="term" value="F:metal ion binding"/>
    <property type="evidence" value="ECO:0007669"/>
    <property type="project" value="UniProtKB-KW"/>
</dbReference>
<evidence type="ECO:0000259" key="4">
    <source>
        <dbReference type="Pfam" id="PF14226"/>
    </source>
</evidence>
<evidence type="ECO:0000256" key="3">
    <source>
        <dbReference type="ARBA" id="ARBA00023004"/>
    </source>
</evidence>
<evidence type="ECO:0000313" key="5">
    <source>
        <dbReference type="EMBL" id="GJN29576.1"/>
    </source>
</evidence>
<dbReference type="Pfam" id="PF14226">
    <property type="entry name" value="DIOX_N"/>
    <property type="match status" value="1"/>
</dbReference>
<evidence type="ECO:0000256" key="2">
    <source>
        <dbReference type="ARBA" id="ARBA00023002"/>
    </source>
</evidence>
<proteinExistence type="predicted"/>
<evidence type="ECO:0000313" key="6">
    <source>
        <dbReference type="Proteomes" id="UP001054889"/>
    </source>
</evidence>
<keyword evidence="2" id="KW-0560">Oxidoreductase</keyword>
<dbReference type="Proteomes" id="UP001054889">
    <property type="component" value="Unassembled WGS sequence"/>
</dbReference>
<comment type="caution">
    <text evidence="5">The sequence shown here is derived from an EMBL/GenBank/DDBJ whole genome shotgun (WGS) entry which is preliminary data.</text>
</comment>
<organism evidence="5 6">
    <name type="scientific">Eleusine coracana subsp. coracana</name>
    <dbReference type="NCBI Taxonomy" id="191504"/>
    <lineage>
        <taxon>Eukaryota</taxon>
        <taxon>Viridiplantae</taxon>
        <taxon>Streptophyta</taxon>
        <taxon>Embryophyta</taxon>
        <taxon>Tracheophyta</taxon>
        <taxon>Spermatophyta</taxon>
        <taxon>Magnoliopsida</taxon>
        <taxon>Liliopsida</taxon>
        <taxon>Poales</taxon>
        <taxon>Poaceae</taxon>
        <taxon>PACMAD clade</taxon>
        <taxon>Chloridoideae</taxon>
        <taxon>Cynodonteae</taxon>
        <taxon>Eleusininae</taxon>
        <taxon>Eleusine</taxon>
    </lineage>
</organism>
<dbReference type="InterPro" id="IPR026992">
    <property type="entry name" value="DIOX_N"/>
</dbReference>
<dbReference type="SUPFAM" id="SSF51197">
    <property type="entry name" value="Clavaminate synthase-like"/>
    <property type="match status" value="1"/>
</dbReference>
<sequence>MFWSLVAVDSRAFSCCQEIKLVSPPWCCFALAIAADCSAVAVAVRVVGHGVPVELLDAMRVAGLAFFRLPMEDKLRFEYDD</sequence>
<evidence type="ECO:0000256" key="1">
    <source>
        <dbReference type="ARBA" id="ARBA00022723"/>
    </source>
</evidence>
<dbReference type="InterPro" id="IPR027443">
    <property type="entry name" value="IPNS-like_sf"/>
</dbReference>